<dbReference type="Pfam" id="PF00535">
    <property type="entry name" value="Glycos_transf_2"/>
    <property type="match status" value="1"/>
</dbReference>
<dbReference type="SUPFAM" id="SSF53448">
    <property type="entry name" value="Nucleotide-diphospho-sugar transferases"/>
    <property type="match status" value="1"/>
</dbReference>
<dbReference type="GO" id="GO:0016757">
    <property type="term" value="F:glycosyltransferase activity"/>
    <property type="evidence" value="ECO:0007669"/>
    <property type="project" value="UniProtKB-KW"/>
</dbReference>
<evidence type="ECO:0000256" key="1">
    <source>
        <dbReference type="ARBA" id="ARBA00006739"/>
    </source>
</evidence>
<evidence type="ECO:0000256" key="2">
    <source>
        <dbReference type="ARBA" id="ARBA00022676"/>
    </source>
</evidence>
<evidence type="ECO:0000256" key="3">
    <source>
        <dbReference type="ARBA" id="ARBA00022679"/>
    </source>
</evidence>
<dbReference type="InterPro" id="IPR029044">
    <property type="entry name" value="Nucleotide-diphossugar_trans"/>
</dbReference>
<dbReference type="PANTHER" id="PTHR43179">
    <property type="entry name" value="RHAMNOSYLTRANSFERASE WBBL"/>
    <property type="match status" value="1"/>
</dbReference>
<keyword evidence="6" id="KW-1185">Reference proteome</keyword>
<protein>
    <submittedName>
        <fullName evidence="5">Glycosyltransferase</fullName>
    </submittedName>
</protein>
<comment type="caution">
    <text evidence="5">The sequence shown here is derived from an EMBL/GenBank/DDBJ whole genome shotgun (WGS) entry which is preliminary data.</text>
</comment>
<organism evidence="5 6">
    <name type="scientific">Solidesulfovibrio aerotolerans</name>
    <dbReference type="NCBI Taxonomy" id="295255"/>
    <lineage>
        <taxon>Bacteria</taxon>
        <taxon>Pseudomonadati</taxon>
        <taxon>Thermodesulfobacteriota</taxon>
        <taxon>Desulfovibrionia</taxon>
        <taxon>Desulfovibrionales</taxon>
        <taxon>Desulfovibrionaceae</taxon>
        <taxon>Solidesulfovibrio</taxon>
    </lineage>
</organism>
<dbReference type="Gene3D" id="3.90.550.10">
    <property type="entry name" value="Spore Coat Polysaccharide Biosynthesis Protein SpsA, Chain A"/>
    <property type="match status" value="1"/>
</dbReference>
<dbReference type="InterPro" id="IPR001173">
    <property type="entry name" value="Glyco_trans_2-like"/>
</dbReference>
<dbReference type="RefSeq" id="WP_160961918.1">
    <property type="nucleotide sequence ID" value="NZ_WVUD01000026.1"/>
</dbReference>
<keyword evidence="2" id="KW-0328">Glycosyltransferase</keyword>
<comment type="similarity">
    <text evidence="1">Belongs to the glycosyltransferase 2 family.</text>
</comment>
<dbReference type="PANTHER" id="PTHR43179:SF12">
    <property type="entry name" value="GALACTOFURANOSYLTRANSFERASE GLFT2"/>
    <property type="match status" value="1"/>
</dbReference>
<reference evidence="5 6" key="1">
    <citation type="submission" date="2020-01" db="EMBL/GenBank/DDBJ databases">
        <title>Genome sequence of Desulfovibrio aerotolerans DSM 16695(T).</title>
        <authorList>
            <person name="Karnachuk O."/>
            <person name="Avakyan M."/>
            <person name="Mardanov A."/>
            <person name="Kadnikov V."/>
            <person name="Ravin N."/>
        </authorList>
    </citation>
    <scope>NUCLEOTIDE SEQUENCE [LARGE SCALE GENOMIC DNA]</scope>
    <source>
        <strain evidence="5 6">DSM 16695</strain>
    </source>
</reference>
<evidence type="ECO:0000259" key="4">
    <source>
        <dbReference type="Pfam" id="PF00535"/>
    </source>
</evidence>
<accession>A0A7C9IXG9</accession>
<dbReference type="OrthoDB" id="5443808at2"/>
<dbReference type="AlphaFoldDB" id="A0A7C9IXG9"/>
<proteinExistence type="inferred from homology"/>
<keyword evidence="3 5" id="KW-0808">Transferase</keyword>
<evidence type="ECO:0000313" key="5">
    <source>
        <dbReference type="EMBL" id="MYL84162.1"/>
    </source>
</evidence>
<gene>
    <name evidence="5" type="ORF">GTA51_13600</name>
</gene>
<dbReference type="Proteomes" id="UP000482487">
    <property type="component" value="Unassembled WGS sequence"/>
</dbReference>
<feature type="domain" description="Glycosyltransferase 2-like" evidence="4">
    <location>
        <begin position="234"/>
        <end position="353"/>
    </location>
</feature>
<evidence type="ECO:0000313" key="6">
    <source>
        <dbReference type="Proteomes" id="UP000482487"/>
    </source>
</evidence>
<sequence>MGPFAFFLPPSFDRLPVELGQRLLAGVMGRNQAAQAGLGALRGWRRDDPATASLAGLGLALTRLACDLDPLNADMARACLAMAGPGGQGEDAAALHLAAAAPWTATWRQALAAAEQSGDWEAFLDRFDASWPADGAHLAARVEGLAALTAAGVAGSERLERWRARLPGPPASPGLAWLAAEATLRLGGRLAGITAFYDFLCRWPWCVNALLRLYDLQTGVEAQLTELPGELVIFLYTFNKADDLAVTLDDVHRSRLGRFRIFALDNGSTDATPQVLSVWQERFGAERFSILRAPVNVGAPAGRNWLKALPEAATADFVAYLDDDIRLEPDWALRLGAAVAAYPGQSAYGCRVTDAGRPSVLQAAEFHLAPGGPGEPATVTDLQLQAPDLGQWAYCRPCLSVTGCCHLFSAAALASGGDFDIRFSPSQFDDLERDMRVFLAGQSAVYQGHLVVGHKRRSGGDARRDRLAGGNAHGNLTKLQAKFDAGDLRRLRRFQDQLLLTDVRKKALWLTRQ</sequence>
<dbReference type="CDD" id="cd00761">
    <property type="entry name" value="Glyco_tranf_GTA_type"/>
    <property type="match status" value="1"/>
</dbReference>
<name>A0A7C9IXG9_9BACT</name>
<dbReference type="EMBL" id="WVUD01000026">
    <property type="protein sequence ID" value="MYL84162.1"/>
    <property type="molecule type" value="Genomic_DNA"/>
</dbReference>